<gene>
    <name evidence="2" type="ORF">MELLADRAFT_61010</name>
</gene>
<dbReference type="HOGENOM" id="CLU_389353_0_0_1"/>
<sequence>MASEEVPHLFPSMLEEQNSLTLKDRVSGSSTQNLDPSTSRVGSPKLLDENIGHGSKTSGERLEFSTQFRDPRSEDVSDHLTSGLEYPKRSRASSGIEVGKLANSEKELINFSTHQENLPDALKRTHDNFKIALMNTDNLYVFLSQECFRNKKHWSPYSREWSKSLSPYKNFMKNIGDVMMKNQEENMAEFLLSIARLRANGFENFSISKRFKFKNYNEEIIDSLGLGCEALKGKTSVYLNRLRVIGIIQYLKDYLPQNSKSLEDGFAQHSLSFQTALELFFTRDHRKALAAEIESHFTKRLERKSPDVRECFDRAAFMSRHEDSIKEGLSRDYPQGIHVLTSRYLLGNRLPKDEGTIKKFTSELRNLIAGNTLSGEDATYANAMIAYLWRFPEYRGEIVQLLTHEKFMTNFLKPKAQEAIKLFLENRDHHVESGRKAYTLALGLLEDKLPPTDNLIQTILDAMKSDPLDMSEKVELLHLLNARFVIRPESRPMLFDKIYRDQTDLHVAEVWSYIGSQQPIFQTPLDDLDAMVFRLHPALLTSSFRRALGAKLRAQENEDMKLVGQSLANLPRLDHQEALPKSQALYDQMESILSSVADARQHFGCFEVYLHLLWYNPQFATQLITSMVHKDYLNDNILFFANKVLGKTADTSGIAREQLTIFSTILKKIHWEIQDFRSDASAGESQGLPQREAKAIQSWAQQLSPITPI</sequence>
<dbReference type="KEGG" id="mlr:MELLADRAFT_61010"/>
<accession>F4RD91</accession>
<feature type="compositionally biased region" description="Basic and acidic residues" evidence="1">
    <location>
        <begin position="58"/>
        <end position="78"/>
    </location>
</feature>
<evidence type="ECO:0000313" key="2">
    <source>
        <dbReference type="EMBL" id="EGG09651.1"/>
    </source>
</evidence>
<dbReference type="AlphaFoldDB" id="F4RD91"/>
<keyword evidence="3" id="KW-1185">Reference proteome</keyword>
<name>F4RD91_MELLP</name>
<dbReference type="OrthoDB" id="10373015at2759"/>
<evidence type="ECO:0000313" key="3">
    <source>
        <dbReference type="Proteomes" id="UP000001072"/>
    </source>
</evidence>
<proteinExistence type="predicted"/>
<dbReference type="VEuPathDB" id="FungiDB:MELLADRAFT_61010"/>
<evidence type="ECO:0000256" key="1">
    <source>
        <dbReference type="SAM" id="MobiDB-lite"/>
    </source>
</evidence>
<protein>
    <submittedName>
        <fullName evidence="2">Uncharacterized protein</fullName>
    </submittedName>
</protein>
<organism evidence="3">
    <name type="scientific">Melampsora larici-populina (strain 98AG31 / pathotype 3-4-7)</name>
    <name type="common">Poplar leaf rust fungus</name>
    <dbReference type="NCBI Taxonomy" id="747676"/>
    <lineage>
        <taxon>Eukaryota</taxon>
        <taxon>Fungi</taxon>
        <taxon>Dikarya</taxon>
        <taxon>Basidiomycota</taxon>
        <taxon>Pucciniomycotina</taxon>
        <taxon>Pucciniomycetes</taxon>
        <taxon>Pucciniales</taxon>
        <taxon>Melampsoraceae</taxon>
        <taxon>Melampsora</taxon>
    </lineage>
</organism>
<dbReference type="GeneID" id="18929650"/>
<feature type="region of interest" description="Disordered" evidence="1">
    <location>
        <begin position="1"/>
        <end position="81"/>
    </location>
</feature>
<dbReference type="RefSeq" id="XP_007407378.1">
    <property type="nucleotide sequence ID" value="XM_007407316.1"/>
</dbReference>
<dbReference type="EMBL" id="GL883097">
    <property type="protein sequence ID" value="EGG09651.1"/>
    <property type="molecule type" value="Genomic_DNA"/>
</dbReference>
<feature type="compositionally biased region" description="Polar residues" evidence="1">
    <location>
        <begin position="15"/>
        <end position="41"/>
    </location>
</feature>
<dbReference type="InParanoid" id="F4RD91"/>
<dbReference type="Proteomes" id="UP000001072">
    <property type="component" value="Unassembled WGS sequence"/>
</dbReference>
<reference evidence="3" key="1">
    <citation type="journal article" date="2011" name="Proc. Natl. Acad. Sci. U.S.A.">
        <title>Obligate biotrophy features unraveled by the genomic analysis of rust fungi.</title>
        <authorList>
            <person name="Duplessis S."/>
            <person name="Cuomo C.A."/>
            <person name="Lin Y.-C."/>
            <person name="Aerts A."/>
            <person name="Tisserant E."/>
            <person name="Veneault-Fourrey C."/>
            <person name="Joly D.L."/>
            <person name="Hacquard S."/>
            <person name="Amselem J."/>
            <person name="Cantarel B.L."/>
            <person name="Chiu R."/>
            <person name="Coutinho P.M."/>
            <person name="Feau N."/>
            <person name="Field M."/>
            <person name="Frey P."/>
            <person name="Gelhaye E."/>
            <person name="Goldberg J."/>
            <person name="Grabherr M.G."/>
            <person name="Kodira C.D."/>
            <person name="Kohler A."/>
            <person name="Kuees U."/>
            <person name="Lindquist E.A."/>
            <person name="Lucas S.M."/>
            <person name="Mago R."/>
            <person name="Mauceli E."/>
            <person name="Morin E."/>
            <person name="Murat C."/>
            <person name="Pangilinan J.L."/>
            <person name="Park R."/>
            <person name="Pearson M."/>
            <person name="Quesneville H."/>
            <person name="Rouhier N."/>
            <person name="Sakthikumar S."/>
            <person name="Salamov A.A."/>
            <person name="Schmutz J."/>
            <person name="Selles B."/>
            <person name="Shapiro H."/>
            <person name="Tanguay P."/>
            <person name="Tuskan G.A."/>
            <person name="Henrissat B."/>
            <person name="Van de Peer Y."/>
            <person name="Rouze P."/>
            <person name="Ellis J.G."/>
            <person name="Dodds P.N."/>
            <person name="Schein J.E."/>
            <person name="Zhong S."/>
            <person name="Hamelin R.C."/>
            <person name="Grigoriev I.V."/>
            <person name="Szabo L.J."/>
            <person name="Martin F."/>
        </authorList>
    </citation>
    <scope>NUCLEOTIDE SEQUENCE [LARGE SCALE GENOMIC DNA]</scope>
    <source>
        <strain evidence="3">98AG31 / pathotype 3-4-7</strain>
    </source>
</reference>